<feature type="region of interest" description="Disordered" evidence="1">
    <location>
        <begin position="1"/>
        <end position="35"/>
    </location>
</feature>
<comment type="caution">
    <text evidence="2">The sequence shown here is derived from an EMBL/GenBank/DDBJ whole genome shotgun (WGS) entry which is preliminary data.</text>
</comment>
<dbReference type="AlphaFoldDB" id="A0A645F6P0"/>
<accession>A0A645F6P0</accession>
<reference evidence="2" key="1">
    <citation type="submission" date="2019-08" db="EMBL/GenBank/DDBJ databases">
        <authorList>
            <person name="Kucharzyk K."/>
            <person name="Murdoch R.W."/>
            <person name="Higgins S."/>
            <person name="Loffler F."/>
        </authorList>
    </citation>
    <scope>NUCLEOTIDE SEQUENCE</scope>
</reference>
<evidence type="ECO:0000313" key="2">
    <source>
        <dbReference type="EMBL" id="MPN09847.1"/>
    </source>
</evidence>
<proteinExistence type="predicted"/>
<sequence length="72" mass="7704">MGQAGFAHRHHLPGVEGKSRRVTGHMQLTAGDNPGNIARVGGRGVSYLDAAPIGHRLFIHPADLFRALLGIR</sequence>
<name>A0A645F6P0_9ZZZZ</name>
<organism evidence="2">
    <name type="scientific">bioreactor metagenome</name>
    <dbReference type="NCBI Taxonomy" id="1076179"/>
    <lineage>
        <taxon>unclassified sequences</taxon>
        <taxon>metagenomes</taxon>
        <taxon>ecological metagenomes</taxon>
    </lineage>
</organism>
<evidence type="ECO:0000256" key="1">
    <source>
        <dbReference type="SAM" id="MobiDB-lite"/>
    </source>
</evidence>
<protein>
    <submittedName>
        <fullName evidence="2">Uncharacterized protein</fullName>
    </submittedName>
</protein>
<dbReference type="EMBL" id="VSSQ01055969">
    <property type="protein sequence ID" value="MPN09847.1"/>
    <property type="molecule type" value="Genomic_DNA"/>
</dbReference>
<gene>
    <name evidence="2" type="ORF">SDC9_157139</name>
</gene>